<dbReference type="AlphaFoldDB" id="G3B7S3"/>
<proteinExistence type="predicted"/>
<dbReference type="EMBL" id="GL996527">
    <property type="protein sequence ID" value="EGV62309.1"/>
    <property type="molecule type" value="Genomic_DNA"/>
</dbReference>
<organism evidence="4">
    <name type="scientific">Candida tenuis (strain ATCC 10573 / BCRC 21748 / CBS 615 / JCM 9827 / NBRC 10315 / NRRL Y-1498 / VKM Y-70)</name>
    <name type="common">Yeast</name>
    <name type="synonym">Yamadazyma tenuis</name>
    <dbReference type="NCBI Taxonomy" id="590646"/>
    <lineage>
        <taxon>Eukaryota</taxon>
        <taxon>Fungi</taxon>
        <taxon>Dikarya</taxon>
        <taxon>Ascomycota</taxon>
        <taxon>Saccharomycotina</taxon>
        <taxon>Pichiomycetes</taxon>
        <taxon>Debaryomycetaceae</taxon>
        <taxon>Yamadazyma</taxon>
    </lineage>
</organism>
<dbReference type="PANTHER" id="PTHR43283:SF3">
    <property type="entry name" value="BETA-LACTAMASE FAMILY PROTEIN (AFU_ORTHOLOGUE AFUA_5G07500)"/>
    <property type="match status" value="1"/>
</dbReference>
<evidence type="ECO:0000259" key="2">
    <source>
        <dbReference type="Pfam" id="PF00144"/>
    </source>
</evidence>
<dbReference type="OrthoDB" id="428260at2759"/>
<reference evidence="3 4" key="1">
    <citation type="journal article" date="2011" name="Proc. Natl. Acad. Sci. U.S.A.">
        <title>Comparative genomics of xylose-fermenting fungi for enhanced biofuel production.</title>
        <authorList>
            <person name="Wohlbach D.J."/>
            <person name="Kuo A."/>
            <person name="Sato T.K."/>
            <person name="Potts K.M."/>
            <person name="Salamov A.A."/>
            <person name="LaButti K.M."/>
            <person name="Sun H."/>
            <person name="Clum A."/>
            <person name="Pangilinan J.L."/>
            <person name="Lindquist E.A."/>
            <person name="Lucas S."/>
            <person name="Lapidus A."/>
            <person name="Jin M."/>
            <person name="Gunawan C."/>
            <person name="Balan V."/>
            <person name="Dale B.E."/>
            <person name="Jeffries T.W."/>
            <person name="Zinkel R."/>
            <person name="Barry K.W."/>
            <person name="Grigoriev I.V."/>
            <person name="Gasch A.P."/>
        </authorList>
    </citation>
    <scope>NUCLEOTIDE SEQUENCE [LARGE SCALE GENOMIC DNA]</scope>
    <source>
        <strain evidence="4">ATCC 10573 / BCRC 21748 / CBS 615 / JCM 9827 / NBRC 10315 / NRRL Y-1498 / VKM Y-70</strain>
    </source>
</reference>
<feature type="region of interest" description="Disordered" evidence="1">
    <location>
        <begin position="402"/>
        <end position="427"/>
    </location>
</feature>
<name>G3B7S3_CANTC</name>
<keyword evidence="4" id="KW-1185">Reference proteome</keyword>
<feature type="domain" description="Beta-lactamase-related" evidence="2">
    <location>
        <begin position="30"/>
        <end position="374"/>
    </location>
</feature>
<dbReference type="KEGG" id="cten:18249954"/>
<dbReference type="Proteomes" id="UP000000707">
    <property type="component" value="Unassembled WGS sequence"/>
</dbReference>
<dbReference type="InterPro" id="IPR050789">
    <property type="entry name" value="Diverse_Enzym_Activities"/>
</dbReference>
<evidence type="ECO:0000313" key="3">
    <source>
        <dbReference type="EMBL" id="EGV62309.1"/>
    </source>
</evidence>
<evidence type="ECO:0000313" key="4">
    <source>
        <dbReference type="Proteomes" id="UP000000707"/>
    </source>
</evidence>
<dbReference type="STRING" id="590646.G3B7S3"/>
<dbReference type="PANTHER" id="PTHR43283">
    <property type="entry name" value="BETA-LACTAMASE-RELATED"/>
    <property type="match status" value="1"/>
</dbReference>
<accession>G3B7S3</accession>
<dbReference type="HOGENOM" id="CLU_020027_11_1_1"/>
<sequence length="427" mass="47653">MVTTEQIRSIAKKLDKLLVNVTESKSPEKQPKVPGVVLGVTDANETLYFNYNGVLDLESNTPVTKDTVFCYFSCTKALTAFGLLKLYEQKKLSLDDEVRKYVPDIDELYIVDKGTVDPNTGHFTKPPRKPSTAVTIKHLLTMTAGMSYPFLSKEYSLLGSLRNPHISSGTPTRDLFKTDKTPLIGEPGQEFSYGHSMDWVGLVIESITGKTLGQYLKEVLFDPVGMSSCTFHVKNTQHLIRTHLRGRNGKIRLYPKGTQLDPVIDMGGQGCFGNVEDYLKFIRLWINFGYSPDAGKRLLQEDLAVYAVKNHLPANQVIKFDIPDFPDLKDGFTLAGMAVTEEEPATGRPVGSVYWSGLANLYYWVDHVNKIGGFWGSQILPMADPHSFLGYCKMEMAVYDTLGGDDDDDSDEDEDDGEDDGKPYPRL</sequence>
<gene>
    <name evidence="3" type="ORF">CANTEDRAFT_136236</name>
</gene>
<evidence type="ECO:0000256" key="1">
    <source>
        <dbReference type="SAM" id="MobiDB-lite"/>
    </source>
</evidence>
<dbReference type="SUPFAM" id="SSF56601">
    <property type="entry name" value="beta-lactamase/transpeptidase-like"/>
    <property type="match status" value="1"/>
</dbReference>
<dbReference type="GeneID" id="18249954"/>
<dbReference type="eggNOG" id="ENOG502QQGR">
    <property type="taxonomic scope" value="Eukaryota"/>
</dbReference>
<dbReference type="RefSeq" id="XP_006688479.1">
    <property type="nucleotide sequence ID" value="XM_006688416.1"/>
</dbReference>
<protein>
    <recommendedName>
        <fullName evidence="2">Beta-lactamase-related domain-containing protein</fullName>
    </recommendedName>
</protein>
<dbReference type="Pfam" id="PF00144">
    <property type="entry name" value="Beta-lactamase"/>
    <property type="match status" value="1"/>
</dbReference>
<dbReference type="Gene3D" id="3.40.710.10">
    <property type="entry name" value="DD-peptidase/beta-lactamase superfamily"/>
    <property type="match status" value="1"/>
</dbReference>
<dbReference type="InterPro" id="IPR001466">
    <property type="entry name" value="Beta-lactam-related"/>
</dbReference>
<feature type="compositionally biased region" description="Acidic residues" evidence="1">
    <location>
        <begin position="403"/>
        <end position="419"/>
    </location>
</feature>
<dbReference type="InterPro" id="IPR012338">
    <property type="entry name" value="Beta-lactam/transpept-like"/>
</dbReference>